<dbReference type="AlphaFoldDB" id="A0A1I6PHI8"/>
<dbReference type="Proteomes" id="UP000198852">
    <property type="component" value="Unassembled WGS sequence"/>
</dbReference>
<accession>A0A1I6PHI8</accession>
<evidence type="ECO:0000313" key="2">
    <source>
        <dbReference type="Proteomes" id="UP000198852"/>
    </source>
</evidence>
<evidence type="ECO:0000313" key="1">
    <source>
        <dbReference type="EMBL" id="SFS39664.1"/>
    </source>
</evidence>
<dbReference type="EMBL" id="FOZX01000001">
    <property type="protein sequence ID" value="SFS39664.1"/>
    <property type="molecule type" value="Genomic_DNA"/>
</dbReference>
<gene>
    <name evidence="1" type="ORF">SAMN05660874_00792</name>
</gene>
<dbReference type="STRING" id="95161.SAMN05660874_00792"/>
<name>A0A1I6PHI8_9PSEU</name>
<protein>
    <recommendedName>
        <fullName evidence="3">IrrE N-terminal-like domain-containing protein</fullName>
    </recommendedName>
</protein>
<reference evidence="2" key="1">
    <citation type="submission" date="2016-10" db="EMBL/GenBank/DDBJ databases">
        <authorList>
            <person name="Varghese N."/>
            <person name="Submissions S."/>
        </authorList>
    </citation>
    <scope>NUCLEOTIDE SEQUENCE [LARGE SCALE GENOMIC DNA]</scope>
    <source>
        <strain evidence="2">DSM 44771</strain>
    </source>
</reference>
<keyword evidence="2" id="KW-1185">Reference proteome</keyword>
<organism evidence="1 2">
    <name type="scientific">Saccharopolyspora flava</name>
    <dbReference type="NCBI Taxonomy" id="95161"/>
    <lineage>
        <taxon>Bacteria</taxon>
        <taxon>Bacillati</taxon>
        <taxon>Actinomycetota</taxon>
        <taxon>Actinomycetes</taxon>
        <taxon>Pseudonocardiales</taxon>
        <taxon>Pseudonocardiaceae</taxon>
        <taxon>Saccharopolyspora</taxon>
    </lineage>
</organism>
<proteinExistence type="predicted"/>
<evidence type="ECO:0008006" key="3">
    <source>
        <dbReference type="Google" id="ProtNLM"/>
    </source>
</evidence>
<sequence length="210" mass="23245">MTRDRDDEHTPFRCARLVLAPGRDHDMRSDDHALMRARCQELASALPLPTPWDLHTFIEELGQARGRRIRLRRVSAVESESPCGALVSLADHDVIGYVPSTPLHEEHIILHEVGHLVCGHSDTKLADSPMVAALVPDLSPELIRSVLGRSAFDAVTEQQAELVASLYLYRAGRAPAPLRGVRKLDAKSGRTLREIQATFDGSRRGGPEKR</sequence>